<dbReference type="InterPro" id="IPR050126">
    <property type="entry name" value="Ap4A_hydrolase"/>
</dbReference>
<keyword evidence="4" id="KW-1185">Reference proteome</keyword>
<dbReference type="Gene3D" id="3.60.21.10">
    <property type="match status" value="1"/>
</dbReference>
<dbReference type="GO" id="GO:0005737">
    <property type="term" value="C:cytoplasm"/>
    <property type="evidence" value="ECO:0007669"/>
    <property type="project" value="TreeGrafter"/>
</dbReference>
<dbReference type="PANTHER" id="PTHR42850">
    <property type="entry name" value="METALLOPHOSPHOESTERASE"/>
    <property type="match status" value="1"/>
</dbReference>
<evidence type="ECO:0000256" key="1">
    <source>
        <dbReference type="ARBA" id="ARBA00008950"/>
    </source>
</evidence>
<dbReference type="GO" id="GO:0016791">
    <property type="term" value="F:phosphatase activity"/>
    <property type="evidence" value="ECO:0007669"/>
    <property type="project" value="TreeGrafter"/>
</dbReference>
<protein>
    <submittedName>
        <fullName evidence="3">Phosphodiesterase</fullName>
    </submittedName>
</protein>
<organism evidence="3 4">
    <name type="scientific">Acetatifactor muris</name>
    <dbReference type="NCBI Taxonomy" id="879566"/>
    <lineage>
        <taxon>Bacteria</taxon>
        <taxon>Bacillati</taxon>
        <taxon>Bacillota</taxon>
        <taxon>Clostridia</taxon>
        <taxon>Lachnospirales</taxon>
        <taxon>Lachnospiraceae</taxon>
        <taxon>Acetatifactor</taxon>
    </lineage>
</organism>
<gene>
    <name evidence="3" type="ORF">AMURIS_03266</name>
</gene>
<comment type="similarity">
    <text evidence="1">Belongs to the metallophosphoesterase superfamily. YfcE family.</text>
</comment>
<dbReference type="AlphaFoldDB" id="A0A2K4ZJ84"/>
<evidence type="ECO:0000259" key="2">
    <source>
        <dbReference type="Pfam" id="PF12850"/>
    </source>
</evidence>
<dbReference type="Pfam" id="PF12850">
    <property type="entry name" value="Metallophos_2"/>
    <property type="match status" value="1"/>
</dbReference>
<feature type="domain" description="Calcineurin-like phosphoesterase" evidence="2">
    <location>
        <begin position="11"/>
        <end position="194"/>
    </location>
</feature>
<dbReference type="PANTHER" id="PTHR42850:SF2">
    <property type="entry name" value="BLL5683 PROTEIN"/>
    <property type="match status" value="1"/>
</dbReference>
<dbReference type="EMBL" id="OFSM01000017">
    <property type="protein sequence ID" value="SOY30535.1"/>
    <property type="molecule type" value="Genomic_DNA"/>
</dbReference>
<reference evidence="3 4" key="1">
    <citation type="submission" date="2018-01" db="EMBL/GenBank/DDBJ databases">
        <authorList>
            <person name="Gaut B.S."/>
            <person name="Morton B.R."/>
            <person name="Clegg M.T."/>
            <person name="Duvall M.R."/>
        </authorList>
    </citation>
    <scope>NUCLEOTIDE SEQUENCE [LARGE SCALE GENOMIC DNA]</scope>
    <source>
        <strain evidence="3">GP69</strain>
    </source>
</reference>
<dbReference type="SUPFAM" id="SSF56300">
    <property type="entry name" value="Metallo-dependent phosphatases"/>
    <property type="match status" value="1"/>
</dbReference>
<name>A0A2K4ZJ84_9FIRM</name>
<dbReference type="InterPro" id="IPR024654">
    <property type="entry name" value="Calcineurin-like_PHP_lpxH"/>
</dbReference>
<evidence type="ECO:0000313" key="4">
    <source>
        <dbReference type="Proteomes" id="UP000236311"/>
    </source>
</evidence>
<proteinExistence type="inferred from homology"/>
<dbReference type="Proteomes" id="UP000236311">
    <property type="component" value="Unassembled WGS sequence"/>
</dbReference>
<evidence type="ECO:0000313" key="3">
    <source>
        <dbReference type="EMBL" id="SOY30535.1"/>
    </source>
</evidence>
<accession>A0A2K4ZJ84</accession>
<sequence length="295" mass="33538">MVGMKKIANEKIVVLSDIHGNYIAFQKCLEYVLGMGIRAFIFLGDYLGEFPYPQKTMEILYSLKEKYTCFFLRGNKEDYWISRKYDKNCVWKNGNSTVGAMKYCYENLTDKDIGFFESLPLCREITFDGAGSILACHGSPDKNNEKMFPDGENTKGIMERCAGQYILCGHTHVQGSFSHEGKILLNPGSVGVSLYSGGKAQFMILYQNGEELGHQFISLDYDKKKVIKEMEESGLWDAAPYWCRVTKYGMLAGEISHGTVLGRAMELCREETGKCDWYNIPEIYWEKAVQELLGC</sequence>
<dbReference type="InterPro" id="IPR029052">
    <property type="entry name" value="Metallo-depent_PP-like"/>
</dbReference>